<reference evidence="1 2" key="1">
    <citation type="submission" date="2018-02" db="EMBL/GenBank/DDBJ databases">
        <title>Draft genome sequence of Mycobacterium virginiense isolated from mud of a swine farm in Japan.</title>
        <authorList>
            <person name="Ohya K."/>
        </authorList>
    </citation>
    <scope>NUCLEOTIDE SEQUENCE [LARGE SCALE GENOMIC DNA]</scope>
    <source>
        <strain evidence="1 2">GF75</strain>
    </source>
</reference>
<proteinExistence type="predicted"/>
<organism evidence="1 2">
    <name type="scientific">Mycolicibacter virginiensis</name>
    <dbReference type="NCBI Taxonomy" id="1795032"/>
    <lineage>
        <taxon>Bacteria</taxon>
        <taxon>Bacillati</taxon>
        <taxon>Actinomycetota</taxon>
        <taxon>Actinomycetes</taxon>
        <taxon>Mycobacteriales</taxon>
        <taxon>Mycobacteriaceae</taxon>
        <taxon>Mycolicibacter</taxon>
    </lineage>
</organism>
<evidence type="ECO:0000313" key="2">
    <source>
        <dbReference type="Proteomes" id="UP000237911"/>
    </source>
</evidence>
<accession>A0A9X7IQ59</accession>
<dbReference type="Proteomes" id="UP000237911">
    <property type="component" value="Unassembled WGS sequence"/>
</dbReference>
<evidence type="ECO:0000313" key="1">
    <source>
        <dbReference type="EMBL" id="PQM53146.1"/>
    </source>
</evidence>
<dbReference type="EMBL" id="PUEV01000017">
    <property type="protein sequence ID" value="PQM53146.1"/>
    <property type="molecule type" value="Genomic_DNA"/>
</dbReference>
<protein>
    <submittedName>
        <fullName evidence="1">Uncharacterized protein</fullName>
    </submittedName>
</protein>
<keyword evidence="2" id="KW-1185">Reference proteome</keyword>
<sequence length="118" mass="12408">MSLKGVVVAAALVGTAVEVFNPSGPGPLSGSYTMTITDGAGIVRAGSAYPWFLSPCGPGCLNVRDTAIGWDKDAHLEGNRWVWTIDDGKLTHSFDQKTLAGKLAGSSTTIWWVLTKNA</sequence>
<comment type="caution">
    <text evidence="1">The sequence shown here is derived from an EMBL/GenBank/DDBJ whole genome shotgun (WGS) entry which is preliminary data.</text>
</comment>
<dbReference type="AlphaFoldDB" id="A0A9X7IQ59"/>
<dbReference type="RefSeq" id="WP_065152087.1">
    <property type="nucleotide sequence ID" value="NZ_CP092430.2"/>
</dbReference>
<gene>
    <name evidence="1" type="ORF">C5U48_05840</name>
</gene>
<name>A0A9X7IQ59_9MYCO</name>